<dbReference type="EMBL" id="VWSH01000002">
    <property type="protein sequence ID" value="KAA5535117.1"/>
    <property type="molecule type" value="Genomic_DNA"/>
</dbReference>
<evidence type="ECO:0008006" key="3">
    <source>
        <dbReference type="Google" id="ProtNLM"/>
    </source>
</evidence>
<accession>A0A5M6CJA2</accession>
<dbReference type="RefSeq" id="WP_150032796.1">
    <property type="nucleotide sequence ID" value="NZ_VWSH01000002.1"/>
</dbReference>
<gene>
    <name evidence="1" type="ORF">F0919_11040</name>
</gene>
<dbReference type="Proteomes" id="UP000323632">
    <property type="component" value="Unassembled WGS sequence"/>
</dbReference>
<dbReference type="AlphaFoldDB" id="A0A5M6CJA2"/>
<keyword evidence="2" id="KW-1185">Reference proteome</keyword>
<evidence type="ECO:0000313" key="2">
    <source>
        <dbReference type="Proteomes" id="UP000323632"/>
    </source>
</evidence>
<protein>
    <recommendedName>
        <fullName evidence="3">Secretory protein</fullName>
    </recommendedName>
</protein>
<reference evidence="1 2" key="1">
    <citation type="submission" date="2019-09" db="EMBL/GenBank/DDBJ databases">
        <title>Genome sequence and assembly of Taibaiella sp.</title>
        <authorList>
            <person name="Chhetri G."/>
        </authorList>
    </citation>
    <scope>NUCLEOTIDE SEQUENCE [LARGE SCALE GENOMIC DNA]</scope>
    <source>
        <strain evidence="1 2">KVB11</strain>
    </source>
</reference>
<evidence type="ECO:0000313" key="1">
    <source>
        <dbReference type="EMBL" id="KAA5535117.1"/>
    </source>
</evidence>
<organism evidence="1 2">
    <name type="scientific">Taibaiella lutea</name>
    <dbReference type="NCBI Taxonomy" id="2608001"/>
    <lineage>
        <taxon>Bacteria</taxon>
        <taxon>Pseudomonadati</taxon>
        <taxon>Bacteroidota</taxon>
        <taxon>Chitinophagia</taxon>
        <taxon>Chitinophagales</taxon>
        <taxon>Chitinophagaceae</taxon>
        <taxon>Taibaiella</taxon>
    </lineage>
</organism>
<proteinExistence type="predicted"/>
<sequence>MSIQFYIDEVPDIVIYLETRLNFCNVNYKCLTYTPIIVGKECVPYTNYNEQGIVTIYLSKDICIGDRVGDAVLQISHEIIHCIRPPKAYAGTNVLEEGLATWFAYEYTRHRFAGTNYGNNLKPSDKSNYLCAFDLYEKLIEVFPDCVKHILHDNPNLVIKDIKSKHFEEVFNKHRGGFKDEYKAMINALILDFIY</sequence>
<comment type="caution">
    <text evidence="1">The sequence shown here is derived from an EMBL/GenBank/DDBJ whole genome shotgun (WGS) entry which is preliminary data.</text>
</comment>
<name>A0A5M6CJA2_9BACT</name>